<organism evidence="3 4">
    <name type="scientific">Rhodothalassium salexigens DSM 2132</name>
    <dbReference type="NCBI Taxonomy" id="1188247"/>
    <lineage>
        <taxon>Bacteria</taxon>
        <taxon>Pseudomonadati</taxon>
        <taxon>Pseudomonadota</taxon>
        <taxon>Alphaproteobacteria</taxon>
        <taxon>Rhodothalassiales</taxon>
        <taxon>Rhodothalassiaceae</taxon>
        <taxon>Rhodothalassium</taxon>
    </lineage>
</organism>
<dbReference type="InterPro" id="IPR011041">
    <property type="entry name" value="Quinoprot_gluc/sorb_DH_b-prop"/>
</dbReference>
<dbReference type="Pfam" id="PF22807">
    <property type="entry name" value="TrAA12"/>
    <property type="match status" value="1"/>
</dbReference>
<dbReference type="SUPFAM" id="SSF50952">
    <property type="entry name" value="Soluble quinoprotein glucose dehydrogenase"/>
    <property type="match status" value="1"/>
</dbReference>
<evidence type="ECO:0000313" key="4">
    <source>
        <dbReference type="Proteomes" id="UP000295399"/>
    </source>
</evidence>
<dbReference type="AlphaFoldDB" id="A0A4R2PQT1"/>
<dbReference type="PANTHER" id="PTHR19328:SF53">
    <property type="entry name" value="MEMBRANE PROTEIN"/>
    <property type="match status" value="1"/>
</dbReference>
<dbReference type="PANTHER" id="PTHR19328">
    <property type="entry name" value="HEDGEHOG-INTERACTING PROTEIN"/>
    <property type="match status" value="1"/>
</dbReference>
<sequence>MTGFTRLTAALGAATALLCAAPALAQAPDQTADGVEVSVPEGFTITPVAQGLGCVRHIAVHEDGTIYGAMMRRSCAAGDGGLVVLRDPDGDGTREATFTGADLQGTGIALYRGRLYYGTDTAIRRYTLDPETGLPAGAGEVIVGGFDEQSQHAVKPIAFDAQGHLYVSVGAPSNACQERMRTPGSPGLDPCPQLDRAGGIWRYDAEATGQRHTTDRRFATGTRNAMGLAYHPGADRLFFASHGRDDLHRLFPDLYTVEQNAELPSEEVHRLVEGGDYGWPYTYYDHEKGRRMVAPEYGGDGETTAEPGRYAEPVATIPGHWAPNDLIVYTAQAFPERYRGGLFIAYHGSWNRAPLPQRGYNVVFVPVSADGERVGAPEVFADGFKGREPLRSPRNAAHRPTGLAIGPDGALYVADDQGGTIWKIAYDR</sequence>
<name>A0A4R2PQT1_RHOSA</name>
<dbReference type="InterPro" id="IPR054539">
    <property type="entry name" value="Beta-prop_PDH"/>
</dbReference>
<dbReference type="Gene3D" id="2.120.10.30">
    <property type="entry name" value="TolB, C-terminal domain"/>
    <property type="match status" value="1"/>
</dbReference>
<accession>A0A4R2PQT1</accession>
<comment type="caution">
    <text evidence="3">The sequence shown here is derived from an EMBL/GenBank/DDBJ whole genome shotgun (WGS) entry which is preliminary data.</text>
</comment>
<dbReference type="InterPro" id="IPR011042">
    <property type="entry name" value="6-blade_b-propeller_TolB-like"/>
</dbReference>
<keyword evidence="4" id="KW-1185">Reference proteome</keyword>
<evidence type="ECO:0000256" key="1">
    <source>
        <dbReference type="SAM" id="SignalP"/>
    </source>
</evidence>
<protein>
    <submittedName>
        <fullName evidence="3">Glucose/arabinose dehydrogenase</fullName>
    </submittedName>
</protein>
<evidence type="ECO:0000313" key="3">
    <source>
        <dbReference type="EMBL" id="TCP38182.1"/>
    </source>
</evidence>
<proteinExistence type="predicted"/>
<feature type="signal peptide" evidence="1">
    <location>
        <begin position="1"/>
        <end position="25"/>
    </location>
</feature>
<dbReference type="EMBL" id="SLXO01000001">
    <property type="protein sequence ID" value="TCP38182.1"/>
    <property type="molecule type" value="Genomic_DNA"/>
</dbReference>
<keyword evidence="1" id="KW-0732">Signal</keyword>
<feature type="domain" description="Pyrroloquinoline quinone-dependent pyranose dehydrogenase beta-propeller" evidence="2">
    <location>
        <begin position="38"/>
        <end position="424"/>
    </location>
</feature>
<dbReference type="Proteomes" id="UP000295399">
    <property type="component" value="Unassembled WGS sequence"/>
</dbReference>
<feature type="chain" id="PRO_5020766106" evidence="1">
    <location>
        <begin position="26"/>
        <end position="428"/>
    </location>
</feature>
<dbReference type="RefSeq" id="WP_132706449.1">
    <property type="nucleotide sequence ID" value="NZ_JACIGF010000001.1"/>
</dbReference>
<reference evidence="3 4" key="1">
    <citation type="submission" date="2019-03" db="EMBL/GenBank/DDBJ databases">
        <title>Genomic Encyclopedia of Type Strains, Phase IV (KMG-IV): sequencing the most valuable type-strain genomes for metagenomic binning, comparative biology and taxonomic classification.</title>
        <authorList>
            <person name="Goeker M."/>
        </authorList>
    </citation>
    <scope>NUCLEOTIDE SEQUENCE [LARGE SCALE GENOMIC DNA]</scope>
    <source>
        <strain evidence="3 4">DSM 2132</strain>
    </source>
</reference>
<gene>
    <name evidence="3" type="ORF">EV659_10178</name>
</gene>
<dbReference type="InParanoid" id="A0A4R2PQT1"/>
<dbReference type="OrthoDB" id="9770043at2"/>
<evidence type="ECO:0000259" key="2">
    <source>
        <dbReference type="Pfam" id="PF22807"/>
    </source>
</evidence>